<feature type="non-terminal residue" evidence="2">
    <location>
        <position position="1"/>
    </location>
</feature>
<dbReference type="Pfam" id="PF03732">
    <property type="entry name" value="Retrotrans_gag"/>
    <property type="match status" value="1"/>
</dbReference>
<dbReference type="PANTHER" id="PTHR33067">
    <property type="entry name" value="RNA-DIRECTED DNA POLYMERASE-RELATED"/>
    <property type="match status" value="1"/>
</dbReference>
<dbReference type="SUPFAM" id="SSF56672">
    <property type="entry name" value="DNA/RNA polymerases"/>
    <property type="match status" value="1"/>
</dbReference>
<keyword evidence="2" id="KW-0695">RNA-directed DNA polymerase</keyword>
<organism evidence="2">
    <name type="scientific">Tanacetum cinerariifolium</name>
    <name type="common">Dalmatian daisy</name>
    <name type="synonym">Chrysanthemum cinerariifolium</name>
    <dbReference type="NCBI Taxonomy" id="118510"/>
    <lineage>
        <taxon>Eukaryota</taxon>
        <taxon>Viridiplantae</taxon>
        <taxon>Streptophyta</taxon>
        <taxon>Embryophyta</taxon>
        <taxon>Tracheophyta</taxon>
        <taxon>Spermatophyta</taxon>
        <taxon>Magnoliopsida</taxon>
        <taxon>eudicotyledons</taxon>
        <taxon>Gunneridae</taxon>
        <taxon>Pentapetalae</taxon>
        <taxon>asterids</taxon>
        <taxon>campanulids</taxon>
        <taxon>Asterales</taxon>
        <taxon>Asteraceae</taxon>
        <taxon>Asteroideae</taxon>
        <taxon>Anthemideae</taxon>
        <taxon>Anthemidinae</taxon>
        <taxon>Tanacetum</taxon>
    </lineage>
</organism>
<evidence type="ECO:0000259" key="1">
    <source>
        <dbReference type="Pfam" id="PF03732"/>
    </source>
</evidence>
<keyword evidence="2" id="KW-0808">Transferase</keyword>
<dbReference type="InterPro" id="IPR043502">
    <property type="entry name" value="DNA/RNA_pol_sf"/>
</dbReference>
<feature type="domain" description="Retrotransposon gag" evidence="1">
    <location>
        <begin position="391"/>
        <end position="455"/>
    </location>
</feature>
<protein>
    <submittedName>
        <fullName evidence="2">Reverse transcriptase domain-containing protein</fullName>
    </submittedName>
</protein>
<dbReference type="EMBL" id="BKCJ010004929">
    <property type="protein sequence ID" value="GEU63892.1"/>
    <property type="molecule type" value="Genomic_DNA"/>
</dbReference>
<dbReference type="InterPro" id="IPR043128">
    <property type="entry name" value="Rev_trsase/Diguanyl_cyclase"/>
</dbReference>
<sequence length="690" mass="78768">RFGGNTETKKVQKTLLKKQFENFSGSSSEEFEGLSSWDLDKTTWGGRFKLFGTVPVCCNCTGKVNGGGLVLAGKKGYKVWNIGNLGPYGVIRVRLFRSAYHQLRGHDELIPKMAFRTRYGHCKFQVMPFGLTNVLAVFMDLINWGEKEETAFQILKQKLCSALILALPEDQELNMRQCRWLELLSVYDCKIRYHPRKGNVVADALSRKARKEDNYRDEDLGGMIKKLEPHADRMLCLKNRIKENDSMEKLMRQYLKEVVSKHEVPVLIISDRDGRNRWSKKKDYPNVGRHATCMCDGFKKGWHRHLPLIELSYNNSHADPTLLNDFEMAAEGNSDLPVPDLRTMEELCQPSLNGRGGPIAPLAIQGTNFGLKNDMSIKVKGVTDNALHLYLFPNSLTHHATAWFGRWPRNLINTFEQMAKMFLSKYFPPSMVTKLRNETTNFRQRPDESLFKAWKPTVGQTQNVYAAEAYQVNCYQPQVERKTKVTKDTVHPTNIGSTKDAVAAPVSATKPNQKLLILYQSRLHDQKLHDKANDQREKFFQIFKDLNFNISFTDALILMPMFGPSIKSLLSNKDKLYELARTPLNEHCSVVLFKKFPEKLGEPSKFLIPCDFHKMAKCLALADLSTSINIMSLSVWNKLSLPEHTPTLMTLKLADRSISRAINVAEDVYVKVGKFHFPTDFIVVDFDADP</sequence>
<dbReference type="CDD" id="cd00303">
    <property type="entry name" value="retropepsin_like"/>
    <property type="match status" value="1"/>
</dbReference>
<dbReference type="Gene3D" id="3.10.10.10">
    <property type="entry name" value="HIV Type 1 Reverse Transcriptase, subunit A, domain 1"/>
    <property type="match status" value="1"/>
</dbReference>
<proteinExistence type="predicted"/>
<keyword evidence="2" id="KW-0548">Nucleotidyltransferase</keyword>
<dbReference type="Gene3D" id="2.40.70.10">
    <property type="entry name" value="Acid Proteases"/>
    <property type="match status" value="1"/>
</dbReference>
<gene>
    <name evidence="2" type="ORF">Tci_035870</name>
</gene>
<evidence type="ECO:0000313" key="2">
    <source>
        <dbReference type="EMBL" id="GEU63892.1"/>
    </source>
</evidence>
<accession>A0A6L2LTV6</accession>
<reference evidence="2" key="1">
    <citation type="journal article" date="2019" name="Sci. Rep.">
        <title>Draft genome of Tanacetum cinerariifolium, the natural source of mosquito coil.</title>
        <authorList>
            <person name="Yamashiro T."/>
            <person name="Shiraishi A."/>
            <person name="Satake H."/>
            <person name="Nakayama K."/>
        </authorList>
    </citation>
    <scope>NUCLEOTIDE SEQUENCE</scope>
</reference>
<comment type="caution">
    <text evidence="2">The sequence shown here is derived from an EMBL/GenBank/DDBJ whole genome shotgun (WGS) entry which is preliminary data.</text>
</comment>
<dbReference type="InterPro" id="IPR021109">
    <property type="entry name" value="Peptidase_aspartic_dom_sf"/>
</dbReference>
<dbReference type="Gene3D" id="3.30.70.270">
    <property type="match status" value="1"/>
</dbReference>
<dbReference type="AlphaFoldDB" id="A0A6L2LTV6"/>
<name>A0A6L2LTV6_TANCI</name>
<dbReference type="GO" id="GO:0003964">
    <property type="term" value="F:RNA-directed DNA polymerase activity"/>
    <property type="evidence" value="ECO:0007669"/>
    <property type="project" value="UniProtKB-KW"/>
</dbReference>
<dbReference type="PANTHER" id="PTHR33067:SF9">
    <property type="entry name" value="RNA-DIRECTED DNA POLYMERASE"/>
    <property type="match status" value="1"/>
</dbReference>
<dbReference type="InterPro" id="IPR005162">
    <property type="entry name" value="Retrotrans_gag_dom"/>
</dbReference>